<dbReference type="EMBL" id="FN650140">
    <property type="protein sequence ID" value="CBJ13607.1"/>
    <property type="molecule type" value="Genomic_DNA"/>
</dbReference>
<dbReference type="eggNOG" id="COG0438">
    <property type="taxonomic scope" value="Bacteria"/>
</dbReference>
<dbReference type="SUPFAM" id="SSF53756">
    <property type="entry name" value="UDP-Glycosyltransferase/glycogen phosphorylase"/>
    <property type="match status" value="1"/>
</dbReference>
<dbReference type="STRING" id="661367.LLO_3154"/>
<dbReference type="RefSeq" id="WP_012979500.1">
    <property type="nucleotide sequence ID" value="NC_013861.1"/>
</dbReference>
<dbReference type="PANTHER" id="PTHR12526">
    <property type="entry name" value="GLYCOSYLTRANSFERASE"/>
    <property type="match status" value="1"/>
</dbReference>
<dbReference type="GeneID" id="40927338"/>
<evidence type="ECO:0000259" key="1">
    <source>
        <dbReference type="Pfam" id="PF00534"/>
    </source>
</evidence>
<feature type="domain" description="Glycosyl transferase family 1" evidence="1">
    <location>
        <begin position="221"/>
        <end position="393"/>
    </location>
</feature>
<evidence type="ECO:0000313" key="2">
    <source>
        <dbReference type="EMBL" id="CBJ13607.1"/>
    </source>
</evidence>
<dbReference type="CDD" id="cd03801">
    <property type="entry name" value="GT4_PimA-like"/>
    <property type="match status" value="1"/>
</dbReference>
<dbReference type="InterPro" id="IPR001296">
    <property type="entry name" value="Glyco_trans_1"/>
</dbReference>
<dbReference type="HOGENOM" id="CLU_009583_14_2_6"/>
<accession>D3HMB8</accession>
<dbReference type="Gene3D" id="3.40.50.2000">
    <property type="entry name" value="Glycogen Phosphorylase B"/>
    <property type="match status" value="2"/>
</dbReference>
<evidence type="ECO:0000313" key="3">
    <source>
        <dbReference type="Proteomes" id="UP000001060"/>
    </source>
</evidence>
<gene>
    <name evidence="2" type="ordered locus">LLO_3154</name>
</gene>
<dbReference type="OrthoDB" id="4611853at2"/>
<dbReference type="AlphaFoldDB" id="D3HMB8"/>
<keyword evidence="3" id="KW-1185">Reference proteome</keyword>
<organism evidence="2 3">
    <name type="scientific">Legionella longbeachae serogroup 1 (strain NSW150)</name>
    <dbReference type="NCBI Taxonomy" id="661367"/>
    <lineage>
        <taxon>Bacteria</taxon>
        <taxon>Pseudomonadati</taxon>
        <taxon>Pseudomonadota</taxon>
        <taxon>Gammaproteobacteria</taxon>
        <taxon>Legionellales</taxon>
        <taxon>Legionellaceae</taxon>
        <taxon>Legionella</taxon>
    </lineage>
</organism>
<dbReference type="GO" id="GO:1901135">
    <property type="term" value="P:carbohydrate derivative metabolic process"/>
    <property type="evidence" value="ECO:0007669"/>
    <property type="project" value="UniProtKB-ARBA"/>
</dbReference>
<dbReference type="Pfam" id="PF00534">
    <property type="entry name" value="Glycos_transf_1"/>
    <property type="match status" value="1"/>
</dbReference>
<protein>
    <submittedName>
        <fullName evidence="2">Putative glycosyl transferase, group 1</fullName>
    </submittedName>
</protein>
<sequence length="430" mass="49013">MSKRTVFFLSFFPRKTETFIHNELIGLLEKNVDFKVISLLRASSNWVQSASLKEIVTRHFCSLGYLIWLKGLFVGLKKPRMFFSNVIWITRLNHKNIIYRLRAFSALLVAYGVQKFVVQEKMEYIHAHFASYPTEIAMCLSRITGIPYGATWHAFDIWRDGNILVEKIAHAEQIVTCTQYNLKYLQSIIQPTGINKNKLKCIYHGVDFRDLPKSAKIASNFPLLAVGRLIPKKGFCYLLDALGLLKQKGIIVKLNLVGFQRPFLDRITSGEGSELKRLKHKIKEHGLQNQVQLLNYLPHPEVLGIMGKSYALIMPSILDKKNNMDGIPNVVLEAMAMQRPVIASRLSGIPEVVRDFKTGLLVDPGNSEQLARAIETLLQDLELAKELGQEGYKFVMQHFNLQKTVMHCLHCFSCSESLQQEDAYDEVSVV</sequence>
<dbReference type="Proteomes" id="UP000001060">
    <property type="component" value="Chromosome"/>
</dbReference>
<dbReference type="CAZy" id="GT4">
    <property type="family name" value="Glycosyltransferase Family 4"/>
</dbReference>
<reference evidence="2 3" key="1">
    <citation type="journal article" date="2010" name="PLoS Genet.">
        <title>Analysis of the Legionella longbeachae genome and transcriptome uncovers unique strategies to cause Legionnaires' disease.</title>
        <authorList>
            <person name="Cazalet C."/>
            <person name="Gomez-Valero L."/>
            <person name="Rusniok C."/>
            <person name="Lomma M."/>
            <person name="Dervins-Ravault D."/>
            <person name="Newton H."/>
            <person name="Sansom F."/>
            <person name="Jarraud S."/>
            <person name="Zidane N."/>
            <person name="Ma L."/>
            <person name="Bouchier C."/>
            <person name="Etienne J."/>
            <person name="Hartland E."/>
            <person name="Buchrieser C."/>
        </authorList>
    </citation>
    <scope>NUCLEOTIDE SEQUENCE [LARGE SCALE GENOMIC DNA]</scope>
    <source>
        <strain evidence="2 3">NSW150</strain>
    </source>
</reference>
<dbReference type="KEGG" id="llo:LLO_3154"/>
<name>D3HMB8_LEGLN</name>
<dbReference type="GO" id="GO:0016757">
    <property type="term" value="F:glycosyltransferase activity"/>
    <property type="evidence" value="ECO:0007669"/>
    <property type="project" value="InterPro"/>
</dbReference>
<dbReference type="PANTHER" id="PTHR12526:SF638">
    <property type="entry name" value="SPORE COAT PROTEIN SA"/>
    <property type="match status" value="1"/>
</dbReference>
<keyword evidence="2" id="KW-0808">Transferase</keyword>
<proteinExistence type="predicted"/>